<reference evidence="5" key="1">
    <citation type="submission" date="2020-06" db="EMBL/GenBank/DDBJ databases">
        <title>Draft genomic sequecing of Geomonas sp. Red736.</title>
        <authorList>
            <person name="Itoh H."/>
            <person name="Xu Z.X."/>
            <person name="Ushijima N."/>
            <person name="Masuda Y."/>
            <person name="Shiratori Y."/>
            <person name="Senoo K."/>
        </authorList>
    </citation>
    <scope>NUCLEOTIDE SEQUENCE [LARGE SCALE GENOMIC DNA]</scope>
    <source>
        <strain evidence="5">Red736</strain>
    </source>
</reference>
<organism evidence="3 5">
    <name type="scientific">Geomonas paludis</name>
    <dbReference type="NCBI Taxonomy" id="2740185"/>
    <lineage>
        <taxon>Bacteria</taxon>
        <taxon>Pseudomonadati</taxon>
        <taxon>Thermodesulfobacteriota</taxon>
        <taxon>Desulfuromonadia</taxon>
        <taxon>Geobacterales</taxon>
        <taxon>Geobacteraceae</taxon>
        <taxon>Geomonas</taxon>
    </lineage>
</organism>
<keyword evidence="2" id="KW-1133">Transmembrane helix</keyword>
<feature type="region of interest" description="Disordered" evidence="1">
    <location>
        <begin position="111"/>
        <end position="134"/>
    </location>
</feature>
<protein>
    <submittedName>
        <fullName evidence="3">Uncharacterized protein</fullName>
    </submittedName>
</protein>
<name>A0A6V8MZ10_9BACT</name>
<dbReference type="EMBL" id="CP096574">
    <property type="protein sequence ID" value="UPU35144.1"/>
    <property type="molecule type" value="Genomic_DNA"/>
</dbReference>
<keyword evidence="2" id="KW-0472">Membrane</keyword>
<dbReference type="Proteomes" id="UP000831485">
    <property type="component" value="Chromosome"/>
</dbReference>
<proteinExistence type="predicted"/>
<accession>A0A6V8MZ10</accession>
<evidence type="ECO:0000313" key="4">
    <source>
        <dbReference type="EMBL" id="UPU35144.1"/>
    </source>
</evidence>
<reference evidence="3" key="2">
    <citation type="journal article" date="2021" name="Int. J. Syst. Evol. Microbiol.">
        <title>Geomonas silvestris sp. nov., Geomonas paludis sp. nov. and Geomonas limicola sp. nov., isolated from terrestrial environments, and emended description of the genus Geomonas.</title>
        <authorList>
            <person name="Itoh H."/>
            <person name="Xu Z."/>
            <person name="Masuda Y."/>
            <person name="Ushijima N."/>
            <person name="Hayakawa C."/>
            <person name="Shiratori Y."/>
            <person name="Senoo K."/>
        </authorList>
    </citation>
    <scope>NUCLEOTIDE SEQUENCE</scope>
    <source>
        <strain evidence="3">Red736</strain>
    </source>
</reference>
<feature type="transmembrane region" description="Helical" evidence="2">
    <location>
        <begin position="6"/>
        <end position="27"/>
    </location>
</feature>
<feature type="transmembrane region" description="Helical" evidence="2">
    <location>
        <begin position="48"/>
        <end position="67"/>
    </location>
</feature>
<evidence type="ECO:0000313" key="3">
    <source>
        <dbReference type="EMBL" id="GFO65466.1"/>
    </source>
</evidence>
<dbReference type="Proteomes" id="UP000568888">
    <property type="component" value="Unassembled WGS sequence"/>
</dbReference>
<evidence type="ECO:0000313" key="5">
    <source>
        <dbReference type="Proteomes" id="UP000568888"/>
    </source>
</evidence>
<reference evidence="4" key="3">
    <citation type="submission" date="2022-04" db="EMBL/GenBank/DDBJ databases">
        <authorList>
            <person name="Liu G."/>
        </authorList>
    </citation>
    <scope>NUCLEOTIDE SEQUENCE</scope>
    <source>
        <strain evidence="4">RG22</strain>
    </source>
</reference>
<evidence type="ECO:0000313" key="6">
    <source>
        <dbReference type="Proteomes" id="UP000831485"/>
    </source>
</evidence>
<sequence>MEPIVATQWMTAIFFFCLELIILYLIVKGKIDLRMLISEDNGNASMARFQLLIFTFVISMSLFIVIISKKDGPGFPVEIPAGILSLLGISGGSYVLGKGIQAMKDVSAARQAEDTGGSAAPGESGGVAPGGTATATVTATPATATVPAAAPAMATRMMTDDGSVG</sequence>
<dbReference type="AlphaFoldDB" id="A0A6V8MZ10"/>
<feature type="transmembrane region" description="Helical" evidence="2">
    <location>
        <begin position="79"/>
        <end position="97"/>
    </location>
</feature>
<dbReference type="EMBL" id="BLXY01000009">
    <property type="protein sequence ID" value="GFO65466.1"/>
    <property type="molecule type" value="Genomic_DNA"/>
</dbReference>
<evidence type="ECO:0000256" key="1">
    <source>
        <dbReference type="SAM" id="MobiDB-lite"/>
    </source>
</evidence>
<keyword evidence="2" id="KW-0812">Transmembrane</keyword>
<evidence type="ECO:0000256" key="2">
    <source>
        <dbReference type="SAM" id="Phobius"/>
    </source>
</evidence>
<dbReference type="RefSeq" id="WP_183349586.1">
    <property type="nucleotide sequence ID" value="NZ_BLXY01000009.1"/>
</dbReference>
<keyword evidence="6" id="KW-1185">Reference proteome</keyword>
<gene>
    <name evidence="3" type="ORF">GMPD_33850</name>
    <name evidence="4" type="ORF">M1B72_17050</name>
</gene>